<evidence type="ECO:0000259" key="2">
    <source>
        <dbReference type="PROSITE" id="PS50042"/>
    </source>
</evidence>
<feature type="compositionally biased region" description="Low complexity" evidence="1">
    <location>
        <begin position="739"/>
        <end position="760"/>
    </location>
</feature>
<feature type="compositionally biased region" description="Low complexity" evidence="1">
    <location>
        <begin position="48"/>
        <end position="69"/>
    </location>
</feature>
<feature type="domain" description="Cyclic nucleotide-binding" evidence="2">
    <location>
        <begin position="627"/>
        <end position="714"/>
    </location>
</feature>
<dbReference type="CDD" id="cd00038">
    <property type="entry name" value="CAP_ED"/>
    <property type="match status" value="2"/>
</dbReference>
<dbReference type="InterPro" id="IPR000595">
    <property type="entry name" value="cNMP-bd_dom"/>
</dbReference>
<accession>A0A812U373</accession>
<gene>
    <name evidence="3" type="ORF">SNAT2548_LOCUS30862</name>
</gene>
<evidence type="ECO:0000313" key="4">
    <source>
        <dbReference type="Proteomes" id="UP000604046"/>
    </source>
</evidence>
<feature type="domain" description="Cyclic nucleotide-binding" evidence="2">
    <location>
        <begin position="866"/>
        <end position="954"/>
    </location>
</feature>
<dbReference type="OrthoDB" id="10683976at2759"/>
<feature type="compositionally biased region" description="Pro residues" evidence="1">
    <location>
        <begin position="814"/>
        <end position="831"/>
    </location>
</feature>
<dbReference type="PANTHER" id="PTHR23011">
    <property type="entry name" value="CYCLIC NUCLEOTIDE-BINDING DOMAIN CONTAINING PROTEIN"/>
    <property type="match status" value="1"/>
</dbReference>
<evidence type="ECO:0000256" key="1">
    <source>
        <dbReference type="SAM" id="MobiDB-lite"/>
    </source>
</evidence>
<proteinExistence type="predicted"/>
<dbReference type="PANTHER" id="PTHR23011:SF28">
    <property type="entry name" value="CYCLIC NUCLEOTIDE-BINDING DOMAIN CONTAINING PROTEIN"/>
    <property type="match status" value="1"/>
</dbReference>
<dbReference type="EMBL" id="CAJNDS010002629">
    <property type="protein sequence ID" value="CAE7549636.1"/>
    <property type="molecule type" value="Genomic_DNA"/>
</dbReference>
<dbReference type="SUPFAM" id="SSF51206">
    <property type="entry name" value="cAMP-binding domain-like"/>
    <property type="match status" value="2"/>
</dbReference>
<feature type="region of interest" description="Disordered" evidence="1">
    <location>
        <begin position="715"/>
        <end position="858"/>
    </location>
</feature>
<keyword evidence="4" id="KW-1185">Reference proteome</keyword>
<feature type="compositionally biased region" description="Basic and acidic residues" evidence="1">
    <location>
        <begin position="722"/>
        <end position="738"/>
    </location>
</feature>
<feature type="region of interest" description="Disordered" evidence="1">
    <location>
        <begin position="195"/>
        <end position="231"/>
    </location>
</feature>
<sequence length="1341" mass="146004">MAASPETPVRRAKLKTALVLAGVSKSPSPSPSVAFDAESPAPSPSPSASPRDLRSAAAAALRSPAASAAQVPTEANAEDGDSVRKRRAGAAGRLKASVMSAVQASPEFFPDEDATPSASPSGRPGAVPKLKGWLPSGSASRLDVDEMEESDAKVAGEKSERSGKGRVFRRRSSGGFKTVALHGLAAFSALKSELDARNQDADEDNAVQNPNEVILPPDDDSDDEEEEEAERDFLSALQRVQSSGKLSMRELLSCGKELRQQTIFQDKPDATIIAGFRSAKYLDVQGNEVLWSRGGLCDSILEAESPLVLLLSGKVSVAKPGLPEGEKMHKGGVVNAGDPDVLGMVVEQECSVLYVDLPRVEKDMADLQAAREQVERELRRGRQPATWPEELINQLVLCIQDLPFFEDFAFPQLRSLARGLRFQSAREGEALPQPLHLPEKPEPSSLVVLWEGKAGKYRRVSSEGNPLITAASTAQLDHLAPVAEQGQQGIKKSLKTGASMAPSDKKDGMLPDLVPDLEEEVKSQADNGKVYLKRYGDLRLGFVLGQRDMVDPGGPKMHEPTVRCEGRCKILRLLRRDYLHCLKEAQVEKHCIVHALRNIPPSRPGEPHHRSEEQLSLLAKLVKNTPELKGFERPTLMQVLGAATYINAGPGHVLCKQGQIGDRFYAIIEGLVSIHVRPKLALEEGHAMSAVAERSGNSAFVKAMLTALVAERASRPAIPEPAQKDQKDQKVGSKERKGASASVEISPSPSSSIAPSAAGSMTPASFPDLPRGAMRRRKGVRMVLGDEGPKDSKDSSEAKRGSVKIQIQFAEPTQEPPSLPPSPQAQPPDSPDSPDLELESSHSGIPSETEGTETSSKLNLRTMLQDRGGLFWHGVRSRMKGSKKPQVDLGKMVNRLGPGAAFGAKTLLKKEARTASVMTVEPTKLLVVTREDYVALVGSMEEAKRREAAEFLCRHVLQVEVRAGSNRALDHLHPALRQRMVRTSKAMTSCTLDRGSVLLRHGEPDCKEVTILRQGAVAYCYPPGHEGKEAPRSARTLRYAAAAMPASQIVTTAGELIGVYSALLKSPEPATVRVESATCDIYRVPWADLQRVLTQRNVKLLHERLVRTHGARCETLAVHTPKEIFHVTANASLQNTVPSKEQQAVKQAFEKAFDAVSQFAEGSGEGLTSEAFIRALKSSKNFGLQSAKKPKPKAAPKFVPGSAIAREAERKAAYEKGLEKALVQLHEAAQKAGLWESLQTLDVDREVAKSRQPQQMASSHVRAQFLKVLKNEHSMIMERFIQEACLDPIKPDLNAWLQKYMKSDYLRKHPDLQELQLILRRQMMPTHGDARQHQLKDVSSG</sequence>
<feature type="compositionally biased region" description="Basic and acidic residues" evidence="1">
    <location>
        <begin position="787"/>
        <end position="800"/>
    </location>
</feature>
<feature type="compositionally biased region" description="Acidic residues" evidence="1">
    <location>
        <begin position="217"/>
        <end position="230"/>
    </location>
</feature>
<organism evidence="3 4">
    <name type="scientific">Symbiodinium natans</name>
    <dbReference type="NCBI Taxonomy" id="878477"/>
    <lineage>
        <taxon>Eukaryota</taxon>
        <taxon>Sar</taxon>
        <taxon>Alveolata</taxon>
        <taxon>Dinophyceae</taxon>
        <taxon>Suessiales</taxon>
        <taxon>Symbiodiniaceae</taxon>
        <taxon>Symbiodinium</taxon>
    </lineage>
</organism>
<dbReference type="InterPro" id="IPR014710">
    <property type="entry name" value="RmlC-like_jellyroll"/>
</dbReference>
<dbReference type="InterPro" id="IPR018490">
    <property type="entry name" value="cNMP-bd_dom_sf"/>
</dbReference>
<feature type="compositionally biased region" description="Basic and acidic residues" evidence="1">
    <location>
        <begin position="150"/>
        <end position="163"/>
    </location>
</feature>
<evidence type="ECO:0000313" key="3">
    <source>
        <dbReference type="EMBL" id="CAE7549636.1"/>
    </source>
</evidence>
<feature type="region of interest" description="Disordered" evidence="1">
    <location>
        <begin position="21"/>
        <end position="169"/>
    </location>
</feature>
<dbReference type="Gene3D" id="2.60.120.10">
    <property type="entry name" value="Jelly Rolls"/>
    <property type="match status" value="3"/>
</dbReference>
<protein>
    <recommendedName>
        <fullName evidence="2">Cyclic nucleotide-binding domain-containing protein</fullName>
    </recommendedName>
</protein>
<name>A0A812U373_9DINO</name>
<dbReference type="PROSITE" id="PS50042">
    <property type="entry name" value="CNMP_BINDING_3"/>
    <property type="match status" value="2"/>
</dbReference>
<dbReference type="Proteomes" id="UP000604046">
    <property type="component" value="Unassembled WGS sequence"/>
</dbReference>
<comment type="caution">
    <text evidence="3">The sequence shown here is derived from an EMBL/GenBank/DDBJ whole genome shotgun (WGS) entry which is preliminary data.</text>
</comment>
<reference evidence="3" key="1">
    <citation type="submission" date="2021-02" db="EMBL/GenBank/DDBJ databases">
        <authorList>
            <person name="Dougan E. K."/>
            <person name="Rhodes N."/>
            <person name="Thang M."/>
            <person name="Chan C."/>
        </authorList>
    </citation>
    <scope>NUCLEOTIDE SEQUENCE</scope>
</reference>